<dbReference type="InterPro" id="IPR052517">
    <property type="entry name" value="GlcG_carb_metab_protein"/>
</dbReference>
<protein>
    <submittedName>
        <fullName evidence="1">Cobalamin adenosyltransferase</fullName>
    </submittedName>
</protein>
<reference evidence="1 2" key="1">
    <citation type="submission" date="2015-11" db="EMBL/GenBank/DDBJ databases">
        <title>Expanding the genomic diversity of Burkholderia species for the development of highly accurate diagnostics.</title>
        <authorList>
            <person name="Sahl J."/>
            <person name="Keim P."/>
            <person name="Wagner D."/>
        </authorList>
    </citation>
    <scope>NUCLEOTIDE SEQUENCE [LARGE SCALE GENOMIC DNA]</scope>
    <source>
        <strain evidence="1 2">MSMB1301WGS</strain>
    </source>
</reference>
<dbReference type="PANTHER" id="PTHR34309">
    <property type="entry name" value="SLR1406 PROTEIN"/>
    <property type="match status" value="1"/>
</dbReference>
<dbReference type="GO" id="GO:0016740">
    <property type="term" value="F:transferase activity"/>
    <property type="evidence" value="ECO:0007669"/>
    <property type="project" value="UniProtKB-KW"/>
</dbReference>
<organism evidence="1 2">
    <name type="scientific">Burkholderia territorii</name>
    <dbReference type="NCBI Taxonomy" id="1503055"/>
    <lineage>
        <taxon>Bacteria</taxon>
        <taxon>Pseudomonadati</taxon>
        <taxon>Pseudomonadota</taxon>
        <taxon>Betaproteobacteria</taxon>
        <taxon>Burkholderiales</taxon>
        <taxon>Burkholderiaceae</taxon>
        <taxon>Burkholderia</taxon>
        <taxon>Burkholderia cepacia complex</taxon>
    </lineage>
</organism>
<dbReference type="Proteomes" id="UP000062317">
    <property type="component" value="Unassembled WGS sequence"/>
</dbReference>
<dbReference type="RefSeq" id="WP_060106546.1">
    <property type="nucleotide sequence ID" value="NZ_LPEQ01000073.1"/>
</dbReference>
<name>A0A105VH81_9BURK</name>
<comment type="caution">
    <text evidence="1">The sequence shown here is derived from an EMBL/GenBank/DDBJ whole genome shotgun (WGS) entry which is preliminary data.</text>
</comment>
<keyword evidence="1" id="KW-0808">Transferase</keyword>
<dbReference type="InterPro" id="IPR005624">
    <property type="entry name" value="PduO/GlcC-like"/>
</dbReference>
<accession>A0A105VH81</accession>
<dbReference type="PANTHER" id="PTHR34309:SF1">
    <property type="entry name" value="PROTEIN GLCG"/>
    <property type="match status" value="1"/>
</dbReference>
<keyword evidence="2" id="KW-1185">Reference proteome</keyword>
<proteinExistence type="predicted"/>
<gene>
    <name evidence="1" type="ORF">WT27_05725</name>
</gene>
<dbReference type="InterPro" id="IPR038084">
    <property type="entry name" value="PduO/GlcC-like_sf"/>
</dbReference>
<dbReference type="AlphaFoldDB" id="A0A105VH81"/>
<dbReference type="Gene3D" id="3.30.450.150">
    <property type="entry name" value="Haem-degrading domain"/>
    <property type="match status" value="1"/>
</dbReference>
<dbReference type="Pfam" id="PF03928">
    <property type="entry name" value="HbpS-like"/>
    <property type="match status" value="1"/>
</dbReference>
<sequence length="149" mass="15028">MDRNDTNRSIAARTIDWPAATHAVHAAAEAAERLGVRVNVAVVDAAGLLAAFVRMPGAPLHSIDIAIDKAYTAASFGLPTGAWHAALATHSDAVRQGLVLRPRFVAFGGGLPIVDDGALIGGIGVSGGSEAQDEQCAHAGLDAAGFGGP</sequence>
<evidence type="ECO:0000313" key="1">
    <source>
        <dbReference type="EMBL" id="KVV47424.1"/>
    </source>
</evidence>
<dbReference type="EMBL" id="LPEQ01000073">
    <property type="protein sequence ID" value="KVV47424.1"/>
    <property type="molecule type" value="Genomic_DNA"/>
</dbReference>
<evidence type="ECO:0000313" key="2">
    <source>
        <dbReference type="Proteomes" id="UP000062317"/>
    </source>
</evidence>
<dbReference type="SUPFAM" id="SSF143744">
    <property type="entry name" value="GlcG-like"/>
    <property type="match status" value="1"/>
</dbReference>